<accession>A0A4U7BTA8</accession>
<keyword evidence="2" id="KW-1185">Reference proteome</keyword>
<name>A0A4U7BTA8_9BACT</name>
<dbReference type="Proteomes" id="UP000310353">
    <property type="component" value="Unassembled WGS sequence"/>
</dbReference>
<dbReference type="OrthoDB" id="9858598at2"/>
<evidence type="ECO:0000313" key="1">
    <source>
        <dbReference type="EMBL" id="TKX32406.1"/>
    </source>
</evidence>
<protein>
    <submittedName>
        <fullName evidence="1">Uncharacterized protein</fullName>
    </submittedName>
</protein>
<dbReference type="RefSeq" id="WP_137622078.1">
    <property type="nucleotide sequence ID" value="NZ_NXMA01000005.1"/>
</dbReference>
<reference evidence="1 2" key="1">
    <citation type="submission" date="2018-05" db="EMBL/GenBank/DDBJ databases">
        <title>Novel Campyloabacter and Helicobacter Species and Strains.</title>
        <authorList>
            <person name="Mannion A.J."/>
            <person name="Shen Z."/>
            <person name="Fox J.G."/>
        </authorList>
    </citation>
    <scope>NUCLEOTIDE SEQUENCE [LARGE SCALE GENOMIC DNA]</scope>
    <source>
        <strain evidence="2">MIT17-670</strain>
    </source>
</reference>
<proteinExistence type="predicted"/>
<organism evidence="1 2">
    <name type="scientific">Campylobacter aviculae</name>
    <dbReference type="NCBI Taxonomy" id="2510190"/>
    <lineage>
        <taxon>Bacteria</taxon>
        <taxon>Pseudomonadati</taxon>
        <taxon>Campylobacterota</taxon>
        <taxon>Epsilonproteobacteria</taxon>
        <taxon>Campylobacterales</taxon>
        <taxon>Campylobacteraceae</taxon>
        <taxon>Campylobacter</taxon>
    </lineage>
</organism>
<dbReference type="EMBL" id="NXMA01000005">
    <property type="protein sequence ID" value="TKX32406.1"/>
    <property type="molecule type" value="Genomic_DNA"/>
</dbReference>
<sequence>MSEYALILKLSDTCSLIDTSNTLYKIELLKYLPLEFKSGNAVFKTNVYDFVKMCDEIKKGK</sequence>
<evidence type="ECO:0000313" key="2">
    <source>
        <dbReference type="Proteomes" id="UP000310353"/>
    </source>
</evidence>
<dbReference type="AlphaFoldDB" id="A0A4U7BTA8"/>
<comment type="caution">
    <text evidence="1">The sequence shown here is derived from an EMBL/GenBank/DDBJ whole genome shotgun (WGS) entry which is preliminary data.</text>
</comment>
<gene>
    <name evidence="1" type="ORF">CQA76_03530</name>
</gene>